<dbReference type="InterPro" id="IPR020479">
    <property type="entry name" value="HD_metazoa"/>
</dbReference>
<feature type="region of interest" description="Disordered" evidence="12">
    <location>
        <begin position="184"/>
        <end position="228"/>
    </location>
</feature>
<dbReference type="PROSITE" id="PS50071">
    <property type="entry name" value="HOMEOBOX_2"/>
    <property type="match status" value="1"/>
</dbReference>
<dbReference type="InterPro" id="IPR001827">
    <property type="entry name" value="Homeobox_Antennapedia_CS"/>
</dbReference>
<evidence type="ECO:0000256" key="1">
    <source>
        <dbReference type="ARBA" id="ARBA00003263"/>
    </source>
</evidence>
<evidence type="ECO:0000256" key="10">
    <source>
        <dbReference type="PROSITE-ProRule" id="PRU00108"/>
    </source>
</evidence>
<proteinExistence type="inferred from homology"/>
<keyword evidence="4" id="KW-0217">Developmental protein</keyword>
<dbReference type="FunFam" id="1.10.10.60:FF:000094">
    <property type="entry name" value="Homeobox protein Hox-A3"/>
    <property type="match status" value="1"/>
</dbReference>
<comment type="function">
    <text evidence="1">Sequence-specific transcription factor which is part of a developmental regulatory system that provides cells with specific positional identities on the anterior-posterior axis.</text>
</comment>
<dbReference type="CDD" id="cd00086">
    <property type="entry name" value="homeodomain"/>
    <property type="match status" value="1"/>
</dbReference>
<accession>A0AAV2KPN7</accession>
<name>A0AAV2KPN7_KNICA</name>
<evidence type="ECO:0000313" key="15">
    <source>
        <dbReference type="Proteomes" id="UP001497482"/>
    </source>
</evidence>
<dbReference type="InterPro" id="IPR009057">
    <property type="entry name" value="Homeodomain-like_sf"/>
</dbReference>
<evidence type="ECO:0000256" key="9">
    <source>
        <dbReference type="ARBA" id="ARBA00023242"/>
    </source>
</evidence>
<evidence type="ECO:0000256" key="12">
    <source>
        <dbReference type="SAM" id="MobiDB-lite"/>
    </source>
</evidence>
<feature type="domain" description="Homeobox" evidence="13">
    <location>
        <begin position="224"/>
        <end position="284"/>
    </location>
</feature>
<evidence type="ECO:0000256" key="4">
    <source>
        <dbReference type="ARBA" id="ARBA00022473"/>
    </source>
</evidence>
<feature type="compositionally biased region" description="Low complexity" evidence="12">
    <location>
        <begin position="288"/>
        <end position="306"/>
    </location>
</feature>
<keyword evidence="9 10" id="KW-0539">Nucleus</keyword>
<dbReference type="GO" id="GO:0009952">
    <property type="term" value="P:anterior/posterior pattern specification"/>
    <property type="evidence" value="ECO:0007669"/>
    <property type="project" value="TreeGrafter"/>
</dbReference>
<keyword evidence="6 10" id="KW-0238">DNA-binding</keyword>
<feature type="compositionally biased region" description="Low complexity" evidence="12">
    <location>
        <begin position="114"/>
        <end position="169"/>
    </location>
</feature>
<dbReference type="GO" id="GO:0000981">
    <property type="term" value="F:DNA-binding transcription factor activity, RNA polymerase II-specific"/>
    <property type="evidence" value="ECO:0007669"/>
    <property type="project" value="InterPro"/>
</dbReference>
<comment type="subcellular location">
    <subcellularLocation>
        <location evidence="2 10 11">Nucleus</location>
    </subcellularLocation>
</comment>
<feature type="region of interest" description="Disordered" evidence="12">
    <location>
        <begin position="96"/>
        <end position="169"/>
    </location>
</feature>
<keyword evidence="5" id="KW-0805">Transcription regulation</keyword>
<comment type="similarity">
    <text evidence="3">Belongs to the Antp homeobox family.</text>
</comment>
<evidence type="ECO:0000256" key="6">
    <source>
        <dbReference type="ARBA" id="ARBA00023125"/>
    </source>
</evidence>
<dbReference type="PANTHER" id="PTHR45664:SF11">
    <property type="entry name" value="HOMEOBOX PROTEIN HOX-B3"/>
    <property type="match status" value="1"/>
</dbReference>
<dbReference type="GO" id="GO:0048704">
    <property type="term" value="P:embryonic skeletal system morphogenesis"/>
    <property type="evidence" value="ECO:0007669"/>
    <property type="project" value="TreeGrafter"/>
</dbReference>
<dbReference type="Pfam" id="PF00046">
    <property type="entry name" value="Homeodomain"/>
    <property type="match status" value="1"/>
</dbReference>
<dbReference type="SUPFAM" id="SSF46689">
    <property type="entry name" value="Homeodomain-like"/>
    <property type="match status" value="1"/>
</dbReference>
<evidence type="ECO:0000259" key="13">
    <source>
        <dbReference type="PROSITE" id="PS50071"/>
    </source>
</evidence>
<dbReference type="GO" id="GO:0000978">
    <property type="term" value="F:RNA polymerase II cis-regulatory region sequence-specific DNA binding"/>
    <property type="evidence" value="ECO:0007669"/>
    <property type="project" value="TreeGrafter"/>
</dbReference>
<dbReference type="PROSITE" id="PS00027">
    <property type="entry name" value="HOMEOBOX_1"/>
    <property type="match status" value="1"/>
</dbReference>
<sequence length="474" mass="48840">MQKTSYYDNSAAALFGGGYASYQLPGGGSAGATAAAVGPANGYAGGGGYEGPLSHHQVQTASYQSANSHLEVESYQRAACSLQALGGSTHQPLVKSKDLNGGCMGAQASPPLPSNATNSSSSSTQQQAAGTGKAAPVVKSASNSSSGSASSSSASSTATGGSSSSSLASNPALAKHIFPWMKESRQNTKQKNGSPSSSAAANASVAPGDSASPGEKSPTGGSSAASKRARTAYTSAQLVELEKEFHFNRYLCRPRRVEMANLLNLSERQIKIWFQNRRMKYKKDQKSKGLSSSSGGPSPTGSPPLTMQSTAGFLNSMHPMSGGYDAPSPPSFNKHQGVSYSMSTAYSNVPMKGCPPQQKYGAPDPDYDPHHGLVQSNSGGYGTPSMQASPVYVQGGGYVQEPMGGSGPSMYALNHLGPTPPLHQTMDYNGAGPMANQHHVGGACDPPTHATYTELSAHHSSQGRIQEAPKLTHL</sequence>
<dbReference type="SMART" id="SM00389">
    <property type="entry name" value="HOX"/>
    <property type="match status" value="1"/>
</dbReference>
<dbReference type="Proteomes" id="UP001497482">
    <property type="component" value="Chromosome 18"/>
</dbReference>
<dbReference type="Gene3D" id="1.10.10.60">
    <property type="entry name" value="Homeodomain-like"/>
    <property type="match status" value="1"/>
</dbReference>
<evidence type="ECO:0000313" key="14">
    <source>
        <dbReference type="EMBL" id="CAL1589314.1"/>
    </source>
</evidence>
<dbReference type="InterPro" id="IPR025281">
    <property type="entry name" value="DUF4074"/>
</dbReference>
<evidence type="ECO:0000256" key="8">
    <source>
        <dbReference type="ARBA" id="ARBA00023163"/>
    </source>
</evidence>
<keyword evidence="7 10" id="KW-0371">Homeobox</keyword>
<evidence type="ECO:0000256" key="7">
    <source>
        <dbReference type="ARBA" id="ARBA00023155"/>
    </source>
</evidence>
<keyword evidence="8" id="KW-0804">Transcription</keyword>
<keyword evidence="15" id="KW-1185">Reference proteome</keyword>
<evidence type="ECO:0000256" key="11">
    <source>
        <dbReference type="RuleBase" id="RU000682"/>
    </source>
</evidence>
<dbReference type="Pfam" id="PF13293">
    <property type="entry name" value="DUF4074"/>
    <property type="match status" value="1"/>
</dbReference>
<dbReference type="InterPro" id="IPR001356">
    <property type="entry name" value="HD"/>
</dbReference>
<dbReference type="PROSITE" id="PS00032">
    <property type="entry name" value="ANTENNAPEDIA"/>
    <property type="match status" value="1"/>
</dbReference>
<dbReference type="AlphaFoldDB" id="A0AAV2KPN7"/>
<evidence type="ECO:0000256" key="3">
    <source>
        <dbReference type="ARBA" id="ARBA00009107"/>
    </source>
</evidence>
<dbReference type="EMBL" id="OZ035840">
    <property type="protein sequence ID" value="CAL1589314.1"/>
    <property type="molecule type" value="Genomic_DNA"/>
</dbReference>
<dbReference type="PRINTS" id="PR00024">
    <property type="entry name" value="HOMEOBOX"/>
</dbReference>
<reference evidence="14 15" key="1">
    <citation type="submission" date="2024-04" db="EMBL/GenBank/DDBJ databases">
        <authorList>
            <person name="Waldvogel A.-M."/>
            <person name="Schoenle A."/>
        </authorList>
    </citation>
    <scope>NUCLEOTIDE SEQUENCE [LARGE SCALE GENOMIC DNA]</scope>
</reference>
<dbReference type="PANTHER" id="PTHR45664">
    <property type="entry name" value="PROTEIN ZERKNUELLT 1-RELATED"/>
    <property type="match status" value="1"/>
</dbReference>
<evidence type="ECO:0000256" key="2">
    <source>
        <dbReference type="ARBA" id="ARBA00004123"/>
    </source>
</evidence>
<feature type="region of interest" description="Disordered" evidence="12">
    <location>
        <begin position="283"/>
        <end position="336"/>
    </location>
</feature>
<feature type="compositionally biased region" description="Low complexity" evidence="12">
    <location>
        <begin position="192"/>
        <end position="211"/>
    </location>
</feature>
<evidence type="ECO:0000256" key="5">
    <source>
        <dbReference type="ARBA" id="ARBA00023015"/>
    </source>
</evidence>
<dbReference type="GO" id="GO:0005634">
    <property type="term" value="C:nucleus"/>
    <property type="evidence" value="ECO:0007669"/>
    <property type="project" value="UniProtKB-SubCell"/>
</dbReference>
<protein>
    <recommendedName>
        <fullName evidence="13">Homeobox domain-containing protein</fullName>
    </recommendedName>
</protein>
<gene>
    <name evidence="14" type="ORF">KC01_LOCUS18951</name>
</gene>
<organism evidence="14 15">
    <name type="scientific">Knipowitschia caucasica</name>
    <name type="common">Caucasian dwarf goby</name>
    <name type="synonym">Pomatoschistus caucasicus</name>
    <dbReference type="NCBI Taxonomy" id="637954"/>
    <lineage>
        <taxon>Eukaryota</taxon>
        <taxon>Metazoa</taxon>
        <taxon>Chordata</taxon>
        <taxon>Craniata</taxon>
        <taxon>Vertebrata</taxon>
        <taxon>Euteleostomi</taxon>
        <taxon>Actinopterygii</taxon>
        <taxon>Neopterygii</taxon>
        <taxon>Teleostei</taxon>
        <taxon>Neoteleostei</taxon>
        <taxon>Acanthomorphata</taxon>
        <taxon>Gobiaria</taxon>
        <taxon>Gobiiformes</taxon>
        <taxon>Gobioidei</taxon>
        <taxon>Gobiidae</taxon>
        <taxon>Gobiinae</taxon>
        <taxon>Knipowitschia</taxon>
    </lineage>
</organism>
<feature type="DNA-binding region" description="Homeobox" evidence="10">
    <location>
        <begin position="226"/>
        <end position="285"/>
    </location>
</feature>
<dbReference type="InterPro" id="IPR017970">
    <property type="entry name" value="Homeobox_CS"/>
</dbReference>